<dbReference type="AlphaFoldDB" id="A0AAX6EE10"/>
<proteinExistence type="inferred from homology"/>
<gene>
    <name evidence="8" type="primary">MLO</name>
    <name evidence="11" type="ORF">M6B38_194605</name>
</gene>
<comment type="subcellular location">
    <subcellularLocation>
        <location evidence="1 8">Membrane</location>
        <topology evidence="1 8">Multi-pass membrane protein</topology>
    </subcellularLocation>
</comment>
<protein>
    <recommendedName>
        <fullName evidence="8">MLO-like protein</fullName>
    </recommendedName>
</protein>
<comment type="function">
    <text evidence="8">May be involved in modulation of pathogen defense and leaf cell death.</text>
</comment>
<dbReference type="GO" id="GO:0016020">
    <property type="term" value="C:membrane"/>
    <property type="evidence" value="ECO:0007669"/>
    <property type="project" value="UniProtKB-SubCell"/>
</dbReference>
<feature type="compositionally biased region" description="Gly residues" evidence="9">
    <location>
        <begin position="1"/>
        <end position="16"/>
    </location>
</feature>
<dbReference type="GO" id="GO:0006952">
    <property type="term" value="P:defense response"/>
    <property type="evidence" value="ECO:0007669"/>
    <property type="project" value="UniProtKB-KW"/>
</dbReference>
<evidence type="ECO:0000256" key="3">
    <source>
        <dbReference type="ARBA" id="ARBA00022692"/>
    </source>
</evidence>
<keyword evidence="4 8" id="KW-0611">Plant defense</keyword>
<comment type="similarity">
    <text evidence="2 8">Belongs to the MLO family.</text>
</comment>
<evidence type="ECO:0000256" key="10">
    <source>
        <dbReference type="SAM" id="Phobius"/>
    </source>
</evidence>
<evidence type="ECO:0000256" key="8">
    <source>
        <dbReference type="RuleBase" id="RU280816"/>
    </source>
</evidence>
<feature type="transmembrane region" description="Helical" evidence="10">
    <location>
        <begin position="74"/>
        <end position="95"/>
    </location>
</feature>
<keyword evidence="5 8" id="KW-1133">Transmembrane helix</keyword>
<comment type="caution">
    <text evidence="11">The sequence shown here is derived from an EMBL/GenBank/DDBJ whole genome shotgun (WGS) entry which is preliminary data.</text>
</comment>
<dbReference type="PANTHER" id="PTHR31942">
    <property type="entry name" value="MLO-LIKE PROTEIN 1"/>
    <property type="match status" value="1"/>
</dbReference>
<feature type="transmembrane region" description="Helical" evidence="10">
    <location>
        <begin position="32"/>
        <end position="53"/>
    </location>
</feature>
<evidence type="ECO:0000256" key="4">
    <source>
        <dbReference type="ARBA" id="ARBA00022821"/>
    </source>
</evidence>
<dbReference type="Pfam" id="PF03094">
    <property type="entry name" value="Mlo"/>
    <property type="match status" value="1"/>
</dbReference>
<sequence>MVEGGEGGGRGGGGGGGHHHGFTRELDQTPTWAVAAVCSVIIIISILLEKGLHHIGEWFAERRKKAMFEALEKIKSELMILGFISLLLTFGQKYITQICITEETADTMLPCLLKPETVEAEWKGDQGKPEEGGESHHRRVLWHITKNLNSMGRILAEGRHGKHCPRGEVSLVSEEGLHQLHMFIFFLAAFHVLYSALTMALGRAKIRLWKEWEREISSLEYESSNDPRRVRLAHETSFVRQHESSWNKIPVSFYFVSFFRQFYRSVRKADYLSMRHGFISVHLAPGSKFDFQKYIKRSLEDDFKVVVGISPTLWASAVLFLLLNINGWQTLLWISIMPLIIILAVGTKLQAIITQMALEIKERHSVVQGIPLVQVSDHHFWFGRPHLVLFFIHFTLFQDAFQLIYLFWMWYEFGWDSCFHQSPQLIVARVCLGVGVQFLCSYITLPLYALVSQMGSQMKRSIFDEQTSKALKKWHQGARKNLRANSFSDHHRV</sequence>
<feature type="transmembrane region" description="Helical" evidence="10">
    <location>
        <begin position="387"/>
        <end position="411"/>
    </location>
</feature>
<dbReference type="Proteomes" id="UP001140949">
    <property type="component" value="Unassembled WGS sequence"/>
</dbReference>
<evidence type="ECO:0000256" key="9">
    <source>
        <dbReference type="SAM" id="MobiDB-lite"/>
    </source>
</evidence>
<reference evidence="11" key="1">
    <citation type="journal article" date="2023" name="GigaByte">
        <title>Genome assembly of the bearded iris, Iris pallida Lam.</title>
        <authorList>
            <person name="Bruccoleri R.E."/>
            <person name="Oakeley E.J."/>
            <person name="Faust A.M.E."/>
            <person name="Altorfer M."/>
            <person name="Dessus-Babus S."/>
            <person name="Burckhardt D."/>
            <person name="Oertli M."/>
            <person name="Naumann U."/>
            <person name="Petersen F."/>
            <person name="Wong J."/>
        </authorList>
    </citation>
    <scope>NUCLEOTIDE SEQUENCE</scope>
    <source>
        <strain evidence="11">GSM-AAB239-AS_SAM_17_03QT</strain>
    </source>
</reference>
<feature type="transmembrane region" description="Helical" evidence="10">
    <location>
        <begin position="303"/>
        <end position="325"/>
    </location>
</feature>
<feature type="transmembrane region" description="Helical" evidence="10">
    <location>
        <begin position="426"/>
        <end position="451"/>
    </location>
</feature>
<dbReference type="EMBL" id="JANAVB010037417">
    <property type="protein sequence ID" value="KAJ6802302.1"/>
    <property type="molecule type" value="Genomic_DNA"/>
</dbReference>
<feature type="transmembrane region" description="Helical" evidence="10">
    <location>
        <begin position="180"/>
        <end position="201"/>
    </location>
</feature>
<dbReference type="GO" id="GO:0005516">
    <property type="term" value="F:calmodulin binding"/>
    <property type="evidence" value="ECO:0007669"/>
    <property type="project" value="UniProtKB-KW"/>
</dbReference>
<name>A0AAX6EE10_IRIPA</name>
<keyword evidence="3 8" id="KW-0812">Transmembrane</keyword>
<keyword evidence="12" id="KW-1185">Reference proteome</keyword>
<keyword evidence="8" id="KW-0112">Calmodulin-binding</keyword>
<feature type="transmembrane region" description="Helical" evidence="10">
    <location>
        <begin position="331"/>
        <end position="353"/>
    </location>
</feature>
<evidence type="ECO:0000256" key="5">
    <source>
        <dbReference type="ARBA" id="ARBA00022989"/>
    </source>
</evidence>
<evidence type="ECO:0000256" key="2">
    <source>
        <dbReference type="ARBA" id="ARBA00006574"/>
    </source>
</evidence>
<evidence type="ECO:0000313" key="12">
    <source>
        <dbReference type="Proteomes" id="UP001140949"/>
    </source>
</evidence>
<evidence type="ECO:0000256" key="7">
    <source>
        <dbReference type="ARBA" id="ARBA00023265"/>
    </source>
</evidence>
<comment type="domain">
    <text evidence="8">The C-terminus contains a calmodulin-binding domain, which binds calmodulin in a calcium-dependent fashion.</text>
</comment>
<evidence type="ECO:0000256" key="6">
    <source>
        <dbReference type="ARBA" id="ARBA00023136"/>
    </source>
</evidence>
<organism evidence="11 12">
    <name type="scientific">Iris pallida</name>
    <name type="common">Sweet iris</name>
    <dbReference type="NCBI Taxonomy" id="29817"/>
    <lineage>
        <taxon>Eukaryota</taxon>
        <taxon>Viridiplantae</taxon>
        <taxon>Streptophyta</taxon>
        <taxon>Embryophyta</taxon>
        <taxon>Tracheophyta</taxon>
        <taxon>Spermatophyta</taxon>
        <taxon>Magnoliopsida</taxon>
        <taxon>Liliopsida</taxon>
        <taxon>Asparagales</taxon>
        <taxon>Iridaceae</taxon>
        <taxon>Iridoideae</taxon>
        <taxon>Irideae</taxon>
        <taxon>Iris</taxon>
    </lineage>
</organism>
<dbReference type="InterPro" id="IPR004326">
    <property type="entry name" value="Mlo"/>
</dbReference>
<dbReference type="PANTHER" id="PTHR31942:SF49">
    <property type="entry name" value="MLO-LIKE PROTEIN 8"/>
    <property type="match status" value="1"/>
</dbReference>
<accession>A0AAX6EE10</accession>
<evidence type="ECO:0000256" key="1">
    <source>
        <dbReference type="ARBA" id="ARBA00004141"/>
    </source>
</evidence>
<keyword evidence="6 8" id="KW-0472">Membrane</keyword>
<reference evidence="11" key="2">
    <citation type="submission" date="2023-04" db="EMBL/GenBank/DDBJ databases">
        <authorList>
            <person name="Bruccoleri R.E."/>
            <person name="Oakeley E.J."/>
            <person name="Faust A.-M."/>
            <person name="Dessus-Babus S."/>
            <person name="Altorfer M."/>
            <person name="Burckhardt D."/>
            <person name="Oertli M."/>
            <person name="Naumann U."/>
            <person name="Petersen F."/>
            <person name="Wong J."/>
        </authorList>
    </citation>
    <scope>NUCLEOTIDE SEQUENCE</scope>
    <source>
        <strain evidence="11">GSM-AAB239-AS_SAM_17_03QT</strain>
        <tissue evidence="11">Leaf</tissue>
    </source>
</reference>
<evidence type="ECO:0000313" key="11">
    <source>
        <dbReference type="EMBL" id="KAJ6802302.1"/>
    </source>
</evidence>
<feature type="region of interest" description="Disordered" evidence="9">
    <location>
        <begin position="1"/>
        <end position="22"/>
    </location>
</feature>
<keyword evidence="7 8" id="KW-0568">Pathogenesis-related protein</keyword>